<dbReference type="GO" id="GO:0015280">
    <property type="term" value="F:ligand-gated sodium channel activity"/>
    <property type="evidence" value="ECO:0007669"/>
    <property type="project" value="TreeGrafter"/>
</dbReference>
<dbReference type="AlphaFoldDB" id="A0A183AQD0"/>
<evidence type="ECO:0000256" key="13">
    <source>
        <dbReference type="SAM" id="Phobius"/>
    </source>
</evidence>
<keyword evidence="5 13" id="KW-1133">Transmembrane helix</keyword>
<organism evidence="16">
    <name type="scientific">Echinostoma caproni</name>
    <dbReference type="NCBI Taxonomy" id="27848"/>
    <lineage>
        <taxon>Eukaryota</taxon>
        <taxon>Metazoa</taxon>
        <taxon>Spiralia</taxon>
        <taxon>Lophotrochozoa</taxon>
        <taxon>Platyhelminthes</taxon>
        <taxon>Trematoda</taxon>
        <taxon>Digenea</taxon>
        <taxon>Plagiorchiida</taxon>
        <taxon>Echinostomata</taxon>
        <taxon>Echinostomatoidea</taxon>
        <taxon>Echinostomatidae</taxon>
        <taxon>Echinostoma</taxon>
    </lineage>
</organism>
<comment type="similarity">
    <text evidence="11">Belongs to the amiloride-sensitive sodium channel (TC 1.A.6) family.</text>
</comment>
<evidence type="ECO:0000256" key="6">
    <source>
        <dbReference type="ARBA" id="ARBA00023053"/>
    </source>
</evidence>
<evidence type="ECO:0000256" key="1">
    <source>
        <dbReference type="ARBA" id="ARBA00004141"/>
    </source>
</evidence>
<dbReference type="EMBL" id="UZAN01047003">
    <property type="protein sequence ID" value="VDP84896.1"/>
    <property type="molecule type" value="Genomic_DNA"/>
</dbReference>
<feature type="region of interest" description="Disordered" evidence="12">
    <location>
        <begin position="1"/>
        <end position="30"/>
    </location>
</feature>
<keyword evidence="2 11" id="KW-0813">Transport</keyword>
<feature type="transmembrane region" description="Helical" evidence="13">
    <location>
        <begin position="135"/>
        <end position="156"/>
    </location>
</feature>
<comment type="subcellular location">
    <subcellularLocation>
        <location evidence="1">Membrane</location>
        <topology evidence="1">Multi-pass membrane protein</topology>
    </subcellularLocation>
</comment>
<evidence type="ECO:0000256" key="8">
    <source>
        <dbReference type="ARBA" id="ARBA00023136"/>
    </source>
</evidence>
<keyword evidence="6" id="KW-0915">Sodium</keyword>
<keyword evidence="4 11" id="KW-0812">Transmembrane</keyword>
<dbReference type="PANTHER" id="PTHR11690:SF248">
    <property type="entry name" value="PICKPOCKET 17, ISOFORM A"/>
    <property type="match status" value="1"/>
</dbReference>
<evidence type="ECO:0000313" key="14">
    <source>
        <dbReference type="EMBL" id="VDP84896.1"/>
    </source>
</evidence>
<feature type="compositionally biased region" description="Basic and acidic residues" evidence="12">
    <location>
        <begin position="1"/>
        <end position="26"/>
    </location>
</feature>
<evidence type="ECO:0000256" key="4">
    <source>
        <dbReference type="ARBA" id="ARBA00022692"/>
    </source>
</evidence>
<reference evidence="16" key="1">
    <citation type="submission" date="2016-06" db="UniProtKB">
        <authorList>
            <consortium name="WormBaseParasite"/>
        </authorList>
    </citation>
    <scope>IDENTIFICATION</scope>
</reference>
<evidence type="ECO:0000313" key="15">
    <source>
        <dbReference type="Proteomes" id="UP000272942"/>
    </source>
</evidence>
<sequence length="294" mass="33662">MEHMCDLDPANNHHDSQNTIESKDTSDPPVTPELCPLCHLIRRDLAELNHRTRLLEKSATLSGIYPETIHRCQNNAMTVGNTRVQRNPAFGAAHSKHDAQQISQILCDELRRFCENTTIRGLPRIVRAHNRSLRLLWSTLVCILVLGCFICMFFLARQYLEYNVIHPPRVLRHTSSPFPAVTVCNLRPISPDGMRYMRAKGWKTPRQFVQDFAYYAQHLYFENKRYAEYSAASAAFSLAGFLESIPNDTERQKLGYQNDKLVTKCQGSALCVHYLASCEGDWVLGLFLFEKTNV</sequence>
<evidence type="ECO:0000256" key="5">
    <source>
        <dbReference type="ARBA" id="ARBA00022989"/>
    </source>
</evidence>
<evidence type="ECO:0000256" key="7">
    <source>
        <dbReference type="ARBA" id="ARBA00023065"/>
    </source>
</evidence>
<keyword evidence="15" id="KW-1185">Reference proteome</keyword>
<protein>
    <submittedName>
        <fullName evidence="16">Amiloride-sensitive sodium channel</fullName>
    </submittedName>
</protein>
<evidence type="ECO:0000256" key="12">
    <source>
        <dbReference type="SAM" id="MobiDB-lite"/>
    </source>
</evidence>
<keyword evidence="7 11" id="KW-0406">Ion transport</keyword>
<evidence type="ECO:0000256" key="9">
    <source>
        <dbReference type="ARBA" id="ARBA00023201"/>
    </source>
</evidence>
<dbReference type="WBParaSite" id="ECPE_0000919301-mRNA-1">
    <property type="protein sequence ID" value="ECPE_0000919301-mRNA-1"/>
    <property type="gene ID" value="ECPE_0000919301"/>
</dbReference>
<dbReference type="InterPro" id="IPR001873">
    <property type="entry name" value="ENaC"/>
</dbReference>
<keyword evidence="8 13" id="KW-0472">Membrane</keyword>
<evidence type="ECO:0000256" key="10">
    <source>
        <dbReference type="ARBA" id="ARBA00023303"/>
    </source>
</evidence>
<accession>A0A183AQD0</accession>
<keyword evidence="3 11" id="KW-0894">Sodium channel</keyword>
<dbReference type="GO" id="GO:0005886">
    <property type="term" value="C:plasma membrane"/>
    <property type="evidence" value="ECO:0007669"/>
    <property type="project" value="TreeGrafter"/>
</dbReference>
<dbReference type="Pfam" id="PF00858">
    <property type="entry name" value="ASC"/>
    <property type="match status" value="1"/>
</dbReference>
<name>A0A183AQD0_9TREM</name>
<proteinExistence type="inferred from homology"/>
<dbReference type="OrthoDB" id="6021021at2759"/>
<dbReference type="PANTHER" id="PTHR11690">
    <property type="entry name" value="AMILORIDE-SENSITIVE SODIUM CHANNEL-RELATED"/>
    <property type="match status" value="1"/>
</dbReference>
<evidence type="ECO:0000313" key="16">
    <source>
        <dbReference type="WBParaSite" id="ECPE_0000919301-mRNA-1"/>
    </source>
</evidence>
<evidence type="ECO:0000256" key="11">
    <source>
        <dbReference type="RuleBase" id="RU000679"/>
    </source>
</evidence>
<keyword evidence="10 11" id="KW-0407">Ion channel</keyword>
<evidence type="ECO:0000256" key="3">
    <source>
        <dbReference type="ARBA" id="ARBA00022461"/>
    </source>
</evidence>
<gene>
    <name evidence="14" type="ORF">ECPE_LOCUS9165</name>
</gene>
<reference evidence="14 15" key="2">
    <citation type="submission" date="2018-11" db="EMBL/GenBank/DDBJ databases">
        <authorList>
            <consortium name="Pathogen Informatics"/>
        </authorList>
    </citation>
    <scope>NUCLEOTIDE SEQUENCE [LARGE SCALE GENOMIC DNA]</scope>
    <source>
        <strain evidence="14 15">Egypt</strain>
    </source>
</reference>
<dbReference type="Proteomes" id="UP000272942">
    <property type="component" value="Unassembled WGS sequence"/>
</dbReference>
<evidence type="ECO:0000256" key="2">
    <source>
        <dbReference type="ARBA" id="ARBA00022448"/>
    </source>
</evidence>
<keyword evidence="9 11" id="KW-0739">Sodium transport</keyword>